<dbReference type="KEGG" id="mee:DA075_34565"/>
<evidence type="ECO:0000313" key="2">
    <source>
        <dbReference type="EMBL" id="AWB26030.1"/>
    </source>
</evidence>
<feature type="domain" description="YtkA-like" evidence="1">
    <location>
        <begin position="16"/>
        <end position="100"/>
    </location>
</feature>
<organism evidence="2 3">
    <name type="scientific">Methylobacterium currus</name>
    <dbReference type="NCBI Taxonomy" id="2051553"/>
    <lineage>
        <taxon>Bacteria</taxon>
        <taxon>Pseudomonadati</taxon>
        <taxon>Pseudomonadota</taxon>
        <taxon>Alphaproteobacteria</taxon>
        <taxon>Hyphomicrobiales</taxon>
        <taxon>Methylobacteriaceae</taxon>
        <taxon>Methylobacterium</taxon>
    </lineage>
</organism>
<protein>
    <recommendedName>
        <fullName evidence="1">YtkA-like domain-containing protein</fullName>
    </recommendedName>
</protein>
<dbReference type="Proteomes" id="UP000244755">
    <property type="component" value="Chromosome 2"/>
</dbReference>
<evidence type="ECO:0000259" key="1">
    <source>
        <dbReference type="Pfam" id="PF13115"/>
    </source>
</evidence>
<dbReference type="OrthoDB" id="7644867at2"/>
<keyword evidence="3" id="KW-1185">Reference proteome</keyword>
<dbReference type="InterPro" id="IPR032693">
    <property type="entry name" value="YtkA-like_dom"/>
</dbReference>
<gene>
    <name evidence="2" type="ORF">DA075_34565</name>
</gene>
<evidence type="ECO:0000313" key="3">
    <source>
        <dbReference type="Proteomes" id="UP000244755"/>
    </source>
</evidence>
<dbReference type="Pfam" id="PF13115">
    <property type="entry name" value="YtkA"/>
    <property type="match status" value="1"/>
</dbReference>
<name>A0A2R4WWZ6_9HYPH</name>
<sequence>MGAGATLASSFSRASSGHYAFELVEREVKQGYGTTILVRLVDERTGKVVPDAILFISRIDMSPDGMNTMTAPLELQADALPGYYRFETDLSMEGGWALTLAAKIPGLPDPVQGRLVLQAVP</sequence>
<reference evidence="2 3" key="1">
    <citation type="submission" date="2018-04" db="EMBL/GenBank/DDBJ databases">
        <title>Methylobacterium sp. PR1016A genome.</title>
        <authorList>
            <person name="Park W."/>
        </authorList>
    </citation>
    <scope>NUCLEOTIDE SEQUENCE [LARGE SCALE GENOMIC DNA]</scope>
    <source>
        <strain evidence="2 3">PR1016A</strain>
    </source>
</reference>
<proteinExistence type="predicted"/>
<accession>A0A2R4WWZ6</accession>
<dbReference type="EMBL" id="CP028844">
    <property type="protein sequence ID" value="AWB26030.1"/>
    <property type="molecule type" value="Genomic_DNA"/>
</dbReference>
<dbReference type="AlphaFoldDB" id="A0A2R4WWZ6"/>